<proteinExistence type="predicted"/>
<comment type="caution">
    <text evidence="1">The sequence shown here is derived from an EMBL/GenBank/DDBJ whole genome shotgun (WGS) entry which is preliminary data.</text>
</comment>
<gene>
    <name evidence="1" type="ORF">CCHLO57077_00005991</name>
</gene>
<dbReference type="AlphaFoldDB" id="A0AA35M7G2"/>
<accession>A0AA35M7G2</accession>
<protein>
    <submittedName>
        <fullName evidence="1">Uncharacterized protein</fullName>
    </submittedName>
</protein>
<reference evidence="1" key="1">
    <citation type="submission" date="2023-01" db="EMBL/GenBank/DDBJ databases">
        <authorList>
            <person name="Piombo E."/>
        </authorList>
    </citation>
    <scope>NUCLEOTIDE SEQUENCE</scope>
</reference>
<evidence type="ECO:0000313" key="1">
    <source>
        <dbReference type="EMBL" id="CAI6091843.1"/>
    </source>
</evidence>
<keyword evidence="2" id="KW-1185">Reference proteome</keyword>
<evidence type="ECO:0000313" key="2">
    <source>
        <dbReference type="Proteomes" id="UP001160390"/>
    </source>
</evidence>
<name>A0AA35M7G2_9HYPO</name>
<organism evidence="1 2">
    <name type="scientific">Clonostachys chloroleuca</name>
    <dbReference type="NCBI Taxonomy" id="1926264"/>
    <lineage>
        <taxon>Eukaryota</taxon>
        <taxon>Fungi</taxon>
        <taxon>Dikarya</taxon>
        <taxon>Ascomycota</taxon>
        <taxon>Pezizomycotina</taxon>
        <taxon>Sordariomycetes</taxon>
        <taxon>Hypocreomycetidae</taxon>
        <taxon>Hypocreales</taxon>
        <taxon>Bionectriaceae</taxon>
        <taxon>Clonostachys</taxon>
    </lineage>
</organism>
<sequence length="110" mass="12359">MNNNLTSVNTMLDYGLAVQQLIKKRWPRATFTWIDMHSLVMDMIASAEYFEPPANVTHAGETANLSATALTKRICQGKASCGSMNFTPRSEFALEGSSKYSKAYRLIYRQ</sequence>
<dbReference type="Proteomes" id="UP001160390">
    <property type="component" value="Unassembled WGS sequence"/>
</dbReference>
<dbReference type="EMBL" id="CABFNP030001195">
    <property type="protein sequence ID" value="CAI6091843.1"/>
    <property type="molecule type" value="Genomic_DNA"/>
</dbReference>